<keyword evidence="1" id="KW-0472">Membrane</keyword>
<feature type="non-terminal residue" evidence="2">
    <location>
        <position position="319"/>
    </location>
</feature>
<evidence type="ECO:0000256" key="1">
    <source>
        <dbReference type="SAM" id="Phobius"/>
    </source>
</evidence>
<reference evidence="2" key="1">
    <citation type="submission" date="2018-05" db="EMBL/GenBank/DDBJ databases">
        <authorList>
            <person name="Lanie J.A."/>
            <person name="Ng W.-L."/>
            <person name="Kazmierczak K.M."/>
            <person name="Andrzejewski T.M."/>
            <person name="Davidsen T.M."/>
            <person name="Wayne K.J."/>
            <person name="Tettelin H."/>
            <person name="Glass J.I."/>
            <person name="Rusch D."/>
            <person name="Podicherti R."/>
            <person name="Tsui H.-C.T."/>
            <person name="Winkler M.E."/>
        </authorList>
    </citation>
    <scope>NUCLEOTIDE SEQUENCE</scope>
</reference>
<feature type="transmembrane region" description="Helical" evidence="1">
    <location>
        <begin position="264"/>
        <end position="282"/>
    </location>
</feature>
<accession>A0A382NSV0</accession>
<name>A0A382NSV0_9ZZZZ</name>
<feature type="transmembrane region" description="Helical" evidence="1">
    <location>
        <begin position="136"/>
        <end position="154"/>
    </location>
</feature>
<dbReference type="AlphaFoldDB" id="A0A382NSV0"/>
<sequence>MHLPHLLEQFPRALRPNSGLKIYEDSLRTTISAISLTLGGAIFLEMLLFRIFSRTGIYLFHDDTPHWVYEAYKGLLWIGNAAYNFSMALAIVLLLVIGAYFWRRDIAAVSLLTTLVLVFAAWNLLLFVTAPVPQVSLAYLCISVIVIGAANWFSWHSCTQIERAFLLSAAAAFWPVYYFKAVPVLRQLGWSFNDHGLDVFQIGEAMTGVAIFAAFLAWGRTREPLLIILSAFVTALLVAGFISGPERYSLVSTWALGVTMGFPFPLYVLGLSLLGITILNLIRTRRKIIALVLVLLFFGHRMLPLTYFNLLILNGFLLF</sequence>
<dbReference type="EMBL" id="UINC01102098">
    <property type="protein sequence ID" value="SVC63447.1"/>
    <property type="molecule type" value="Genomic_DNA"/>
</dbReference>
<feature type="transmembrane region" description="Helical" evidence="1">
    <location>
        <begin position="199"/>
        <end position="218"/>
    </location>
</feature>
<evidence type="ECO:0000313" key="2">
    <source>
        <dbReference type="EMBL" id="SVC63447.1"/>
    </source>
</evidence>
<feature type="transmembrane region" description="Helical" evidence="1">
    <location>
        <begin position="31"/>
        <end position="52"/>
    </location>
</feature>
<feature type="transmembrane region" description="Helical" evidence="1">
    <location>
        <begin position="161"/>
        <end position="179"/>
    </location>
</feature>
<proteinExistence type="predicted"/>
<keyword evidence="1" id="KW-1133">Transmembrane helix</keyword>
<protein>
    <submittedName>
        <fullName evidence="2">Uncharacterized protein</fullName>
    </submittedName>
</protein>
<feature type="transmembrane region" description="Helical" evidence="1">
    <location>
        <begin position="225"/>
        <end position="244"/>
    </location>
</feature>
<feature type="transmembrane region" description="Helical" evidence="1">
    <location>
        <begin position="109"/>
        <end position="130"/>
    </location>
</feature>
<gene>
    <name evidence="2" type="ORF">METZ01_LOCUS316301</name>
</gene>
<feature type="transmembrane region" description="Helical" evidence="1">
    <location>
        <begin position="81"/>
        <end position="102"/>
    </location>
</feature>
<keyword evidence="1" id="KW-0812">Transmembrane</keyword>
<feature type="transmembrane region" description="Helical" evidence="1">
    <location>
        <begin position="289"/>
        <end position="313"/>
    </location>
</feature>
<organism evidence="2">
    <name type="scientific">marine metagenome</name>
    <dbReference type="NCBI Taxonomy" id="408172"/>
    <lineage>
        <taxon>unclassified sequences</taxon>
        <taxon>metagenomes</taxon>
        <taxon>ecological metagenomes</taxon>
    </lineage>
</organism>